<feature type="non-terminal residue" evidence="2">
    <location>
        <position position="1"/>
    </location>
</feature>
<dbReference type="AlphaFoldDB" id="A0A1Y1VXJ2"/>
<proteinExistence type="predicted"/>
<feature type="non-terminal residue" evidence="2">
    <location>
        <position position="257"/>
    </location>
</feature>
<name>A0A1Y1VXJ2_9FUNG</name>
<dbReference type="InterPro" id="IPR029052">
    <property type="entry name" value="Metallo-depent_PP-like"/>
</dbReference>
<dbReference type="PANTHER" id="PTHR46546:SF4">
    <property type="entry name" value="SHEWANELLA-LIKE PROTEIN PHOSPHATASE 1"/>
    <property type="match status" value="1"/>
</dbReference>
<feature type="domain" description="Calcineurin-like phosphoesterase" evidence="1">
    <location>
        <begin position="1"/>
        <end position="231"/>
    </location>
</feature>
<dbReference type="EMBL" id="MCFG01000451">
    <property type="protein sequence ID" value="ORX65992.1"/>
    <property type="molecule type" value="Genomic_DNA"/>
</dbReference>
<organism evidence="2 3">
    <name type="scientific">Anaeromyces robustus</name>
    <dbReference type="NCBI Taxonomy" id="1754192"/>
    <lineage>
        <taxon>Eukaryota</taxon>
        <taxon>Fungi</taxon>
        <taxon>Fungi incertae sedis</taxon>
        <taxon>Chytridiomycota</taxon>
        <taxon>Chytridiomycota incertae sedis</taxon>
        <taxon>Neocallimastigomycetes</taxon>
        <taxon>Neocallimastigales</taxon>
        <taxon>Neocallimastigaceae</taxon>
        <taxon>Anaeromyces</taxon>
    </lineage>
</organism>
<evidence type="ECO:0000259" key="1">
    <source>
        <dbReference type="Pfam" id="PF00149"/>
    </source>
</evidence>
<accession>A0A1Y1VXJ2</accession>
<dbReference type="Pfam" id="PF00149">
    <property type="entry name" value="Metallophos"/>
    <property type="match status" value="1"/>
</dbReference>
<gene>
    <name evidence="2" type="ORF">BCR32DRAFT_190598</name>
</gene>
<dbReference type="PANTHER" id="PTHR46546">
    <property type="entry name" value="SHEWANELLA-LIKE PROTEIN PHOSPHATASE 1"/>
    <property type="match status" value="1"/>
</dbReference>
<reference evidence="2 3" key="2">
    <citation type="submission" date="2016-08" db="EMBL/GenBank/DDBJ databases">
        <title>Pervasive Adenine N6-methylation of Active Genes in Fungi.</title>
        <authorList>
            <consortium name="DOE Joint Genome Institute"/>
            <person name="Mondo S.J."/>
            <person name="Dannebaum R.O."/>
            <person name="Kuo R.C."/>
            <person name="Labutti K."/>
            <person name="Haridas S."/>
            <person name="Kuo A."/>
            <person name="Salamov A."/>
            <person name="Ahrendt S.R."/>
            <person name="Lipzen A."/>
            <person name="Sullivan W."/>
            <person name="Andreopoulos W.B."/>
            <person name="Clum A."/>
            <person name="Lindquist E."/>
            <person name="Daum C."/>
            <person name="Ramamoorthy G.K."/>
            <person name="Gryganskyi A."/>
            <person name="Culley D."/>
            <person name="Magnuson J.K."/>
            <person name="James T.Y."/>
            <person name="O'Malley M.A."/>
            <person name="Stajich J.E."/>
            <person name="Spatafora J.W."/>
            <person name="Visel A."/>
            <person name="Grigoriev I.V."/>
        </authorList>
    </citation>
    <scope>NUCLEOTIDE SEQUENCE [LARGE SCALE GENOMIC DNA]</scope>
    <source>
        <strain evidence="2 3">S4</strain>
    </source>
</reference>
<sequence length="257" mass="28840">RLVAVGDIHGDYEHLISILRHAKLIDKKNNWIGKDTILVQVGDINERGNDTLKIYNTLIDIKQQAKEKGGKVHVLIGNHDLYAIEGNHFYTSLKDIQSYGGVEAFEEALGPEGKIGKFIREEMDVTLVIGDTLFAHGGLNPEYVPDGIDKLNEHAREVLLSTPSIEELYQLILKNITHPIYTDPIFTDKKRGGPIWSRYFANGVESKICPDLEETLRLTNTKRMIVGHTVQPYGKIRTKCNNKLILIDIGISRCIGG</sequence>
<evidence type="ECO:0000313" key="2">
    <source>
        <dbReference type="EMBL" id="ORX65992.1"/>
    </source>
</evidence>
<evidence type="ECO:0000313" key="3">
    <source>
        <dbReference type="Proteomes" id="UP000193944"/>
    </source>
</evidence>
<dbReference type="SUPFAM" id="SSF56300">
    <property type="entry name" value="Metallo-dependent phosphatases"/>
    <property type="match status" value="1"/>
</dbReference>
<protein>
    <submittedName>
        <fullName evidence="2">Metallo-dependent phosphatase</fullName>
    </submittedName>
</protein>
<dbReference type="Proteomes" id="UP000193944">
    <property type="component" value="Unassembled WGS sequence"/>
</dbReference>
<dbReference type="GO" id="GO:0016787">
    <property type="term" value="F:hydrolase activity"/>
    <property type="evidence" value="ECO:0007669"/>
    <property type="project" value="InterPro"/>
</dbReference>
<dbReference type="PRINTS" id="PR00114">
    <property type="entry name" value="STPHPHTASE"/>
</dbReference>
<reference evidence="2 3" key="1">
    <citation type="submission" date="2016-08" db="EMBL/GenBank/DDBJ databases">
        <title>A Parts List for Fungal Cellulosomes Revealed by Comparative Genomics.</title>
        <authorList>
            <consortium name="DOE Joint Genome Institute"/>
            <person name="Haitjema C.H."/>
            <person name="Gilmore S.P."/>
            <person name="Henske J.K."/>
            <person name="Solomon K.V."/>
            <person name="De Groot R."/>
            <person name="Kuo A."/>
            <person name="Mondo S.J."/>
            <person name="Salamov A.A."/>
            <person name="Labutti K."/>
            <person name="Zhao Z."/>
            <person name="Chiniquy J."/>
            <person name="Barry K."/>
            <person name="Brewer H.M."/>
            <person name="Purvine S.O."/>
            <person name="Wright A.T."/>
            <person name="Boxma B."/>
            <person name="Van Alen T."/>
            <person name="Hackstein J.H."/>
            <person name="Baker S.E."/>
            <person name="Grigoriev I.V."/>
            <person name="O'Malley M.A."/>
        </authorList>
    </citation>
    <scope>NUCLEOTIDE SEQUENCE [LARGE SCALE GENOMIC DNA]</scope>
    <source>
        <strain evidence="2 3">S4</strain>
    </source>
</reference>
<dbReference type="InterPro" id="IPR006186">
    <property type="entry name" value="Ser/Thr-sp_prot-phosphatase"/>
</dbReference>
<dbReference type="STRING" id="1754192.A0A1Y1VXJ2"/>
<dbReference type="OrthoDB" id="5976022at2759"/>
<dbReference type="InterPro" id="IPR004843">
    <property type="entry name" value="Calcineurin-like_PHP"/>
</dbReference>
<comment type="caution">
    <text evidence="2">The sequence shown here is derived from an EMBL/GenBank/DDBJ whole genome shotgun (WGS) entry which is preliminary data.</text>
</comment>
<keyword evidence="3" id="KW-1185">Reference proteome</keyword>
<dbReference type="Gene3D" id="3.60.21.10">
    <property type="match status" value="1"/>
</dbReference>